<dbReference type="EMBL" id="CR940352">
    <property type="protein sequence ID" value="CAI75858.1"/>
    <property type="molecule type" value="Genomic_DNA"/>
</dbReference>
<dbReference type="Pfam" id="PF06026">
    <property type="entry name" value="Rib_5-P_isom_A"/>
    <property type="match status" value="1"/>
</dbReference>
<dbReference type="SUPFAM" id="SSF100950">
    <property type="entry name" value="NagB/RpiA/CoA transferase-like"/>
    <property type="match status" value="1"/>
</dbReference>
<dbReference type="UniPathway" id="UPA00115">
    <property type="reaction ID" value="UER00412"/>
</dbReference>
<dbReference type="GO" id="GO:0009052">
    <property type="term" value="P:pentose-phosphate shunt, non-oxidative branch"/>
    <property type="evidence" value="ECO:0007669"/>
    <property type="project" value="InterPro"/>
</dbReference>
<dbReference type="VEuPathDB" id="PiroplasmaDB:TA18725"/>
<dbReference type="AlphaFoldDB" id="Q4UBE3"/>
<dbReference type="Gene3D" id="3.40.50.1360">
    <property type="match status" value="1"/>
</dbReference>
<comment type="pathway">
    <text evidence="2">Carbohydrate degradation; pentose phosphate pathway; D-ribose 5-phosphate from D-ribulose 5-phosphate (non-oxidative stage): step 1/1.</text>
</comment>
<evidence type="ECO:0000256" key="4">
    <source>
        <dbReference type="ARBA" id="ARBA00011959"/>
    </source>
</evidence>
<evidence type="ECO:0000313" key="7">
    <source>
        <dbReference type="Proteomes" id="UP000001950"/>
    </source>
</evidence>
<gene>
    <name evidence="6" type="ORF">TA18725</name>
</gene>
<dbReference type="CDD" id="cd01398">
    <property type="entry name" value="RPI_A"/>
    <property type="match status" value="1"/>
</dbReference>
<dbReference type="STRING" id="5874.Q4UBE3"/>
<dbReference type="NCBIfam" id="TIGR00021">
    <property type="entry name" value="rpiA"/>
    <property type="match status" value="1"/>
</dbReference>
<dbReference type="RefSeq" id="XP_955334.1">
    <property type="nucleotide sequence ID" value="XM_950241.1"/>
</dbReference>
<reference evidence="6 7" key="1">
    <citation type="journal article" date="2005" name="Science">
        <title>Genome of the host-cell transforming parasite Theileria annulata compared with T. parva.</title>
        <authorList>
            <person name="Pain A."/>
            <person name="Renauld H."/>
            <person name="Berriman M."/>
            <person name="Murphy L."/>
            <person name="Yeats C.A."/>
            <person name="Weir W."/>
            <person name="Kerhornou A."/>
            <person name="Aslett M."/>
            <person name="Bishop R."/>
            <person name="Bouchier C."/>
            <person name="Cochet M."/>
            <person name="Coulson R.M.R."/>
            <person name="Cronin A."/>
            <person name="de Villiers E.P."/>
            <person name="Fraser A."/>
            <person name="Fosker N."/>
            <person name="Gardner M."/>
            <person name="Goble A."/>
            <person name="Griffiths-Jones S."/>
            <person name="Harris D.E."/>
            <person name="Katzer F."/>
            <person name="Larke N."/>
            <person name="Lord A."/>
            <person name="Maser P."/>
            <person name="McKellar S."/>
            <person name="Mooney P."/>
            <person name="Morton F."/>
            <person name="Nene V."/>
            <person name="O'Neil S."/>
            <person name="Price C."/>
            <person name="Quail M.A."/>
            <person name="Rabbinowitsch E."/>
            <person name="Rawlings N.D."/>
            <person name="Rutter S."/>
            <person name="Saunders D."/>
            <person name="Seeger K."/>
            <person name="Shah T."/>
            <person name="Squares R."/>
            <person name="Squares S."/>
            <person name="Tivey A."/>
            <person name="Walker A.R."/>
            <person name="Woodward J."/>
            <person name="Dobbelaere D.A.E."/>
            <person name="Langsley G."/>
            <person name="Rajandream M.A."/>
            <person name="McKeever D."/>
            <person name="Shiels B."/>
            <person name="Tait A."/>
            <person name="Barrell B.G."/>
            <person name="Hall N."/>
        </authorList>
    </citation>
    <scope>NUCLEOTIDE SEQUENCE [LARGE SCALE GENOMIC DNA]</scope>
    <source>
        <strain evidence="7">Ankara</strain>
    </source>
</reference>
<dbReference type="PANTHER" id="PTHR43748:SF3">
    <property type="entry name" value="RIBOSE-5-PHOSPHATE ISOMERASE 3, CHLOROPLASTIC-RELATED"/>
    <property type="match status" value="1"/>
</dbReference>
<dbReference type="SUPFAM" id="SSF75445">
    <property type="entry name" value="D-ribose-5-phosphate isomerase (RpiA), lid domain"/>
    <property type="match status" value="1"/>
</dbReference>
<protein>
    <recommendedName>
        <fullName evidence="4">ribose-5-phosphate isomerase</fullName>
        <ecNumber evidence="4">5.3.1.6</ecNumber>
    </recommendedName>
</protein>
<evidence type="ECO:0000256" key="1">
    <source>
        <dbReference type="ARBA" id="ARBA00001713"/>
    </source>
</evidence>
<comment type="similarity">
    <text evidence="3">Belongs to the ribose 5-phosphate isomerase family.</text>
</comment>
<comment type="catalytic activity">
    <reaction evidence="1">
        <text>aldehydo-D-ribose 5-phosphate = D-ribulose 5-phosphate</text>
        <dbReference type="Rhea" id="RHEA:14657"/>
        <dbReference type="ChEBI" id="CHEBI:58121"/>
        <dbReference type="ChEBI" id="CHEBI:58273"/>
        <dbReference type="EC" id="5.3.1.6"/>
    </reaction>
</comment>
<dbReference type="EC" id="5.3.1.6" evidence="4"/>
<dbReference type="GeneID" id="3864817"/>
<dbReference type="OMA" id="NMATKCL"/>
<dbReference type="Gene3D" id="3.30.70.260">
    <property type="match status" value="1"/>
</dbReference>
<dbReference type="InterPro" id="IPR004788">
    <property type="entry name" value="Ribose5P_isomerase_type_A"/>
</dbReference>
<dbReference type="OrthoDB" id="1555531at2759"/>
<proteinExistence type="inferred from homology"/>
<name>Q4UBE3_THEAN</name>
<accession>Q4UBE3</accession>
<dbReference type="InParanoid" id="Q4UBE3"/>
<dbReference type="KEGG" id="tan:TA18725"/>
<keyword evidence="5 6" id="KW-0413">Isomerase</keyword>
<evidence type="ECO:0000256" key="2">
    <source>
        <dbReference type="ARBA" id="ARBA00004988"/>
    </source>
</evidence>
<dbReference type="InterPro" id="IPR050262">
    <property type="entry name" value="Ribose-5P_isomerase"/>
</dbReference>
<dbReference type="PANTHER" id="PTHR43748">
    <property type="entry name" value="RIBOSE-5-PHOSPHATE ISOMERASE 3, CHLOROPLASTIC-RELATED"/>
    <property type="match status" value="1"/>
</dbReference>
<dbReference type="Proteomes" id="UP000001950">
    <property type="component" value="Chromosome 3"/>
</dbReference>
<dbReference type="eggNOG" id="KOG3075">
    <property type="taxonomic scope" value="Eukaryota"/>
</dbReference>
<sequence length="240" mass="26450">MSGTNQLSLMKLVAEKAVDTYVKSNSIIALGTGRTSTFSLERLAERIKTKAITNVFGIPTSQSTHLKAEELEIPLLTLDDLISTGRKINIAIDGADSVDSNLNLIKGGGGALFTEFMVEQFSDQLIIMIDESKLCNGHLLESHYLPIEIVKGCHLTTCNQIYSKFKSQIVNWNVRKNSDGSLFLTDNGNLIIIQLFVLINLMCKLIYHQIHGVVCSGLFLNMATKCLVAKSDNTIVTLER</sequence>
<keyword evidence="7" id="KW-1185">Reference proteome</keyword>
<dbReference type="GO" id="GO:0004751">
    <property type="term" value="F:ribose-5-phosphate isomerase activity"/>
    <property type="evidence" value="ECO:0007669"/>
    <property type="project" value="UniProtKB-EC"/>
</dbReference>
<dbReference type="InterPro" id="IPR037171">
    <property type="entry name" value="NagB/RpiA_transferase-like"/>
</dbReference>
<organism evidence="6 7">
    <name type="scientific">Theileria annulata</name>
    <dbReference type="NCBI Taxonomy" id="5874"/>
    <lineage>
        <taxon>Eukaryota</taxon>
        <taxon>Sar</taxon>
        <taxon>Alveolata</taxon>
        <taxon>Apicomplexa</taxon>
        <taxon>Aconoidasida</taxon>
        <taxon>Piroplasmida</taxon>
        <taxon>Theileriidae</taxon>
        <taxon>Theileria</taxon>
    </lineage>
</organism>
<evidence type="ECO:0000313" key="6">
    <source>
        <dbReference type="EMBL" id="CAI75858.1"/>
    </source>
</evidence>
<evidence type="ECO:0000256" key="5">
    <source>
        <dbReference type="ARBA" id="ARBA00023235"/>
    </source>
</evidence>
<evidence type="ECO:0000256" key="3">
    <source>
        <dbReference type="ARBA" id="ARBA00008088"/>
    </source>
</evidence>
<dbReference type="FunCoup" id="Q4UBE3">
    <property type="interactions" value="235"/>
</dbReference>